<evidence type="ECO:0000256" key="4">
    <source>
        <dbReference type="PIRSR" id="PIRSR000137-2"/>
    </source>
</evidence>
<reference evidence="6" key="1">
    <citation type="submission" date="2020-11" db="EMBL/GenBank/DDBJ databases">
        <authorList>
            <consortium name="DOE Joint Genome Institute"/>
            <person name="Ahrendt S."/>
            <person name="Riley R."/>
            <person name="Andreopoulos W."/>
            <person name="Labutti K."/>
            <person name="Pangilinan J."/>
            <person name="Ruiz-Duenas F.J."/>
            <person name="Barrasa J.M."/>
            <person name="Sanchez-Garcia M."/>
            <person name="Camarero S."/>
            <person name="Miyauchi S."/>
            <person name="Serrano A."/>
            <person name="Linde D."/>
            <person name="Babiker R."/>
            <person name="Drula E."/>
            <person name="Ayuso-Fernandez I."/>
            <person name="Pacheco R."/>
            <person name="Padilla G."/>
            <person name="Ferreira P."/>
            <person name="Barriuso J."/>
            <person name="Kellner H."/>
            <person name="Castanera R."/>
            <person name="Alfaro M."/>
            <person name="Ramirez L."/>
            <person name="Pisabarro A.G."/>
            <person name="Kuo A."/>
            <person name="Tritt A."/>
            <person name="Lipzen A."/>
            <person name="He G."/>
            <person name="Yan M."/>
            <person name="Ng V."/>
            <person name="Cullen D."/>
            <person name="Martin F."/>
            <person name="Rosso M.-N."/>
            <person name="Henrissat B."/>
            <person name="Hibbett D."/>
            <person name="Martinez A.T."/>
            <person name="Grigoriev I.V."/>
        </authorList>
    </citation>
    <scope>NUCLEOTIDE SEQUENCE</scope>
    <source>
        <strain evidence="6">CIRM-BRFM 674</strain>
    </source>
</reference>
<evidence type="ECO:0000313" key="7">
    <source>
        <dbReference type="Proteomes" id="UP000807469"/>
    </source>
</evidence>
<organism evidence="6 7">
    <name type="scientific">Pholiota conissans</name>
    <dbReference type="NCBI Taxonomy" id="109636"/>
    <lineage>
        <taxon>Eukaryota</taxon>
        <taxon>Fungi</taxon>
        <taxon>Dikarya</taxon>
        <taxon>Basidiomycota</taxon>
        <taxon>Agaricomycotina</taxon>
        <taxon>Agaricomycetes</taxon>
        <taxon>Agaricomycetidae</taxon>
        <taxon>Agaricales</taxon>
        <taxon>Agaricineae</taxon>
        <taxon>Strophariaceae</taxon>
        <taxon>Pholiota</taxon>
    </lineage>
</organism>
<dbReference type="EMBL" id="MU155487">
    <property type="protein sequence ID" value="KAF9472901.1"/>
    <property type="molecule type" value="Genomic_DNA"/>
</dbReference>
<dbReference type="GO" id="GO:0050660">
    <property type="term" value="F:flavin adenine dinucleotide binding"/>
    <property type="evidence" value="ECO:0007669"/>
    <property type="project" value="InterPro"/>
</dbReference>
<feature type="domain" description="Glucose-methanol-choline oxidoreductase C-terminal" evidence="5">
    <location>
        <begin position="485"/>
        <end position="605"/>
    </location>
</feature>
<dbReference type="InterPro" id="IPR012132">
    <property type="entry name" value="GMC_OxRdtase"/>
</dbReference>
<proteinExistence type="inferred from homology"/>
<evidence type="ECO:0000256" key="1">
    <source>
        <dbReference type="ARBA" id="ARBA00001974"/>
    </source>
</evidence>
<dbReference type="InterPro" id="IPR036188">
    <property type="entry name" value="FAD/NAD-bd_sf"/>
</dbReference>
<dbReference type="SUPFAM" id="SSF51905">
    <property type="entry name" value="FAD/NAD(P)-binding domain"/>
    <property type="match status" value="1"/>
</dbReference>
<dbReference type="PANTHER" id="PTHR11552:SF213">
    <property type="entry name" value="DEHYDROGENASE, PUTATIVE-RELATED"/>
    <property type="match status" value="1"/>
</dbReference>
<dbReference type="Pfam" id="PF05199">
    <property type="entry name" value="GMC_oxred_C"/>
    <property type="match status" value="1"/>
</dbReference>
<feature type="binding site" evidence="4">
    <location>
        <begin position="146"/>
        <end position="149"/>
    </location>
    <ligand>
        <name>FAD</name>
        <dbReference type="ChEBI" id="CHEBI:57692"/>
    </ligand>
</feature>
<protein>
    <submittedName>
        <fullName evidence="6">Alcohol dehydrogenase</fullName>
    </submittedName>
</protein>
<comment type="cofactor">
    <cofactor evidence="1 4">
        <name>FAD</name>
        <dbReference type="ChEBI" id="CHEBI:57692"/>
    </cofactor>
</comment>
<dbReference type="InterPro" id="IPR007867">
    <property type="entry name" value="GMC_OxRtase_C"/>
</dbReference>
<gene>
    <name evidence="6" type="ORF">BDN70DRAFT_909003</name>
</gene>
<dbReference type="Gene3D" id="3.30.560.10">
    <property type="entry name" value="Glucose Oxidase, domain 3"/>
    <property type="match status" value="1"/>
</dbReference>
<dbReference type="GO" id="GO:0016614">
    <property type="term" value="F:oxidoreductase activity, acting on CH-OH group of donors"/>
    <property type="evidence" value="ECO:0007669"/>
    <property type="project" value="InterPro"/>
</dbReference>
<dbReference type="PANTHER" id="PTHR11552">
    <property type="entry name" value="GLUCOSE-METHANOL-CHOLINE GMC OXIDOREDUCTASE"/>
    <property type="match status" value="1"/>
</dbReference>
<name>A0A9P5YPW3_9AGAR</name>
<evidence type="ECO:0000256" key="2">
    <source>
        <dbReference type="ARBA" id="ARBA00010790"/>
    </source>
</evidence>
<feature type="binding site" evidence="4">
    <location>
        <position position="298"/>
    </location>
    <ligand>
        <name>FAD</name>
        <dbReference type="ChEBI" id="CHEBI:57692"/>
    </ligand>
</feature>
<evidence type="ECO:0000259" key="5">
    <source>
        <dbReference type="Pfam" id="PF05199"/>
    </source>
</evidence>
<comment type="similarity">
    <text evidence="2">Belongs to the GMC oxidoreductase family.</text>
</comment>
<dbReference type="Proteomes" id="UP000807469">
    <property type="component" value="Unassembled WGS sequence"/>
</dbReference>
<comment type="caution">
    <text evidence="6">The sequence shown here is derived from an EMBL/GenBank/DDBJ whole genome shotgun (WGS) entry which is preliminary data.</text>
</comment>
<accession>A0A9P5YPW3</accession>
<keyword evidence="7" id="KW-1185">Reference proteome</keyword>
<keyword evidence="4" id="KW-0285">Flavoprotein</keyword>
<dbReference type="PIRSF" id="PIRSF000137">
    <property type="entry name" value="Alcohol_oxidase"/>
    <property type="match status" value="1"/>
</dbReference>
<dbReference type="AlphaFoldDB" id="A0A9P5YPW3"/>
<evidence type="ECO:0000313" key="6">
    <source>
        <dbReference type="EMBL" id="KAF9472901.1"/>
    </source>
</evidence>
<dbReference type="Gene3D" id="3.50.50.60">
    <property type="entry name" value="FAD/NAD(P)-binding domain"/>
    <property type="match status" value="1"/>
</dbReference>
<sequence>MSSKLHSFFCFGAHRCNSQGNGKPSLSSIQNTSNTYDYIIIGSGPGGGPLAARLAQANFSVLLIDAGDDHGNDTILQIPILGAQASECAPTQWEFFISHFDDPPTAKQNSKFTWEMPDGRYWVGGSTPMGLFYPRGAALGASAQVNTVVTIYPAESDWNYIASITGDDSWSAENMRQYWIKLENNQYLIPGASSGHGFGGWLDVSRTDLQLVLKDMKLISMIQGAGTALGQGLLGDLLSTDTGLAQVLTADLNSDAPGRDASTGLFQFQWQNHILSTANALNDGSRKFRLNMRLNTLVTRIILDDSSSPPRAVGVEYLTGKHLYRADPNSASTSPIGSGSFFASREVIISGGSAELTAHNIPVILDAPAVGTNMQDRYEISVIGKTDTDFAVLKGCTFLNTADDPCYLIWRDDGFDRGVYGTNGYAFAIVQQSSVAASNAAELFTEGIVVNFNGFFPGYSNRTSADARHWAWLILKAHSRNNADTVSRRSSDPRDTPKIDFRSFTVGGEEDLEALYEAVLLARKMFKEMIPLGGVFEEEVAGPEMQSEDDGHHTCCTVPICAVDDAKAILNSKFRVKGVQGLRVVDASVFSKIPSLYIAAAVYTISEKAAEAIIEDAQMI</sequence>
<dbReference type="SUPFAM" id="SSF54373">
    <property type="entry name" value="FAD-linked reductases, C-terminal domain"/>
    <property type="match status" value="1"/>
</dbReference>
<evidence type="ECO:0000256" key="3">
    <source>
        <dbReference type="ARBA" id="ARBA00011245"/>
    </source>
</evidence>
<comment type="subunit">
    <text evidence="3">Monomer.</text>
</comment>
<keyword evidence="4" id="KW-0274">FAD</keyword>
<dbReference type="OrthoDB" id="269227at2759"/>